<evidence type="ECO:0000313" key="1">
    <source>
        <dbReference type="EMBL" id="GBP58605.1"/>
    </source>
</evidence>
<dbReference type="Proteomes" id="UP000299102">
    <property type="component" value="Unassembled WGS sequence"/>
</dbReference>
<comment type="caution">
    <text evidence="1">The sequence shown here is derived from an EMBL/GenBank/DDBJ whole genome shotgun (WGS) entry which is preliminary data.</text>
</comment>
<reference evidence="1 2" key="1">
    <citation type="journal article" date="2019" name="Commun. Biol.">
        <title>The bagworm genome reveals a unique fibroin gene that provides high tensile strength.</title>
        <authorList>
            <person name="Kono N."/>
            <person name="Nakamura H."/>
            <person name="Ohtoshi R."/>
            <person name="Tomita M."/>
            <person name="Numata K."/>
            <person name="Arakawa K."/>
        </authorList>
    </citation>
    <scope>NUCLEOTIDE SEQUENCE [LARGE SCALE GENOMIC DNA]</scope>
</reference>
<keyword evidence="2" id="KW-1185">Reference proteome</keyword>
<organism evidence="1 2">
    <name type="scientific">Eumeta variegata</name>
    <name type="common">Bagworm moth</name>
    <name type="synonym">Eumeta japonica</name>
    <dbReference type="NCBI Taxonomy" id="151549"/>
    <lineage>
        <taxon>Eukaryota</taxon>
        <taxon>Metazoa</taxon>
        <taxon>Ecdysozoa</taxon>
        <taxon>Arthropoda</taxon>
        <taxon>Hexapoda</taxon>
        <taxon>Insecta</taxon>
        <taxon>Pterygota</taxon>
        <taxon>Neoptera</taxon>
        <taxon>Endopterygota</taxon>
        <taxon>Lepidoptera</taxon>
        <taxon>Glossata</taxon>
        <taxon>Ditrysia</taxon>
        <taxon>Tineoidea</taxon>
        <taxon>Psychidae</taxon>
        <taxon>Oiketicinae</taxon>
        <taxon>Eumeta</taxon>
    </lineage>
</organism>
<gene>
    <name evidence="1" type="ORF">EVAR_40889_1</name>
</gene>
<protein>
    <submittedName>
        <fullName evidence="1">Uncharacterized protein</fullName>
    </submittedName>
</protein>
<dbReference type="AlphaFoldDB" id="A0A4C1X8M5"/>
<evidence type="ECO:0000313" key="2">
    <source>
        <dbReference type="Proteomes" id="UP000299102"/>
    </source>
</evidence>
<proteinExistence type="predicted"/>
<accession>A0A4C1X8M5</accession>
<dbReference type="EMBL" id="BGZK01000739">
    <property type="protein sequence ID" value="GBP58605.1"/>
    <property type="molecule type" value="Genomic_DNA"/>
</dbReference>
<name>A0A4C1X8M5_EUMVA</name>
<sequence>MPARRRTCSTPLHVAFSQNDYRECERSVLCYRFTSFGRVSSIKMTNDTVRWRRSAAVSQLLPVGVFESPLAVQLPCNRYRNDDDRRPGRMVPGKRFTEYEPRKRKDGTITKPHPNRTFKFDGALSSLQYETWSRGSTPMWSIVAFHKSKVTRPIGNAVSESAVASLDDDVAQS</sequence>